<dbReference type="NCBIfam" id="TIGR02611">
    <property type="entry name" value="TIGR02611 family protein"/>
    <property type="match status" value="1"/>
</dbReference>
<protein>
    <submittedName>
        <fullName evidence="2">TIGR02611 family protein</fullName>
    </submittedName>
</protein>
<accession>A0ABP8J8M9</accession>
<name>A0ABP8J8M9_9MICO</name>
<proteinExistence type="predicted"/>
<reference evidence="3" key="1">
    <citation type="journal article" date="2019" name="Int. J. Syst. Evol. Microbiol.">
        <title>The Global Catalogue of Microorganisms (GCM) 10K type strain sequencing project: providing services to taxonomists for standard genome sequencing and annotation.</title>
        <authorList>
            <consortium name="The Broad Institute Genomics Platform"/>
            <consortium name="The Broad Institute Genome Sequencing Center for Infectious Disease"/>
            <person name="Wu L."/>
            <person name="Ma J."/>
        </authorList>
    </citation>
    <scope>NUCLEOTIDE SEQUENCE [LARGE SCALE GENOMIC DNA]</scope>
    <source>
        <strain evidence="3">JCM 17738</strain>
    </source>
</reference>
<feature type="transmembrane region" description="Helical" evidence="1">
    <location>
        <begin position="101"/>
        <end position="123"/>
    </location>
</feature>
<keyword evidence="1" id="KW-0812">Transmembrane</keyword>
<dbReference type="EMBL" id="BAABFX010000005">
    <property type="protein sequence ID" value="GAA4386958.1"/>
    <property type="molecule type" value="Genomic_DNA"/>
</dbReference>
<evidence type="ECO:0000313" key="3">
    <source>
        <dbReference type="Proteomes" id="UP001500390"/>
    </source>
</evidence>
<dbReference type="RefSeq" id="WP_246196752.1">
    <property type="nucleotide sequence ID" value="NZ_BAABFX010000005.1"/>
</dbReference>
<evidence type="ECO:0000313" key="2">
    <source>
        <dbReference type="EMBL" id="GAA4386958.1"/>
    </source>
</evidence>
<dbReference type="Proteomes" id="UP001500390">
    <property type="component" value="Unassembled WGS sequence"/>
</dbReference>
<keyword evidence="1" id="KW-1133">Transmembrane helix</keyword>
<organism evidence="2 3">
    <name type="scientific">Ornithinibacter aureus</name>
    <dbReference type="NCBI Taxonomy" id="622664"/>
    <lineage>
        <taxon>Bacteria</taxon>
        <taxon>Bacillati</taxon>
        <taxon>Actinomycetota</taxon>
        <taxon>Actinomycetes</taxon>
        <taxon>Micrococcales</taxon>
        <taxon>Intrasporangiaceae</taxon>
        <taxon>Ornithinibacter</taxon>
    </lineage>
</organism>
<dbReference type="InterPro" id="IPR019099">
    <property type="entry name" value="Uncharacterised_PGPGW_TM"/>
</dbReference>
<keyword evidence="3" id="KW-1185">Reference proteome</keyword>
<feature type="transmembrane region" description="Helical" evidence="1">
    <location>
        <begin position="34"/>
        <end position="54"/>
    </location>
</feature>
<sequence length="147" mass="16096">MTPQERGHVLRDANDEDDWAWRRAIRANPTSRRIYRSAVFVVGLVLLLGGLALVPLPGPGWLIVIAGIAIWASEFEKAARLLDFVKAKVRAWEQWLRPQPVWVKGLVGLATAAFVGCVLWALMAVSGVPGFVPTSMATWLEGNVPGL</sequence>
<comment type="caution">
    <text evidence="2">The sequence shown here is derived from an EMBL/GenBank/DDBJ whole genome shotgun (WGS) entry which is preliminary data.</text>
</comment>
<dbReference type="InterPro" id="IPR013434">
    <property type="entry name" value="CHP02611"/>
</dbReference>
<dbReference type="Pfam" id="PF09656">
    <property type="entry name" value="PGPGW"/>
    <property type="match status" value="1"/>
</dbReference>
<evidence type="ECO:0000256" key="1">
    <source>
        <dbReference type="SAM" id="Phobius"/>
    </source>
</evidence>
<gene>
    <name evidence="2" type="ORF">GCM10023153_01000</name>
</gene>
<keyword evidence="1" id="KW-0472">Membrane</keyword>
<feature type="transmembrane region" description="Helical" evidence="1">
    <location>
        <begin position="60"/>
        <end position="80"/>
    </location>
</feature>